<evidence type="ECO:0000259" key="5">
    <source>
        <dbReference type="PROSITE" id="PS01124"/>
    </source>
</evidence>
<feature type="domain" description="HTH araC/xylS-type" evidence="5">
    <location>
        <begin position="214"/>
        <end position="312"/>
    </location>
</feature>
<evidence type="ECO:0000256" key="4">
    <source>
        <dbReference type="SAM" id="MobiDB-lite"/>
    </source>
</evidence>
<protein>
    <submittedName>
        <fullName evidence="6">AraC family transcriptional regulator</fullName>
    </submittedName>
</protein>
<organism evidence="6 7">
    <name type="scientific">Leptolyngbya iicbica LK</name>
    <dbReference type="NCBI Taxonomy" id="2294035"/>
    <lineage>
        <taxon>Bacteria</taxon>
        <taxon>Bacillati</taxon>
        <taxon>Cyanobacteriota</taxon>
        <taxon>Cyanophyceae</taxon>
        <taxon>Leptolyngbyales</taxon>
        <taxon>Leptolyngbyaceae</taxon>
        <taxon>Leptolyngbya group</taxon>
        <taxon>Leptolyngbya</taxon>
        <taxon>Leptolyngbya iicbica</taxon>
    </lineage>
</organism>
<evidence type="ECO:0000256" key="3">
    <source>
        <dbReference type="ARBA" id="ARBA00023163"/>
    </source>
</evidence>
<accession>A0A4Q7E3L4</accession>
<dbReference type="SUPFAM" id="SSF46689">
    <property type="entry name" value="Homeodomain-like"/>
    <property type="match status" value="2"/>
</dbReference>
<dbReference type="InterPro" id="IPR050204">
    <property type="entry name" value="AraC_XylS_family_regulators"/>
</dbReference>
<evidence type="ECO:0000256" key="1">
    <source>
        <dbReference type="ARBA" id="ARBA00023015"/>
    </source>
</evidence>
<dbReference type="AlphaFoldDB" id="A0A4Q7E3L4"/>
<dbReference type="Pfam" id="PF12833">
    <property type="entry name" value="HTH_18"/>
    <property type="match status" value="1"/>
</dbReference>
<keyword evidence="2" id="KW-0238">DNA-binding</keyword>
<dbReference type="InterPro" id="IPR018060">
    <property type="entry name" value="HTH_AraC"/>
</dbReference>
<name>A0A4Q7E3L4_9CYAN</name>
<dbReference type="Gene3D" id="1.10.10.60">
    <property type="entry name" value="Homeodomain-like"/>
    <property type="match status" value="2"/>
</dbReference>
<keyword evidence="7" id="KW-1185">Reference proteome</keyword>
<dbReference type="Proteomes" id="UP000292459">
    <property type="component" value="Unassembled WGS sequence"/>
</dbReference>
<dbReference type="EMBL" id="QVFV01000004">
    <property type="protein sequence ID" value="RZM77266.1"/>
    <property type="molecule type" value="Genomic_DNA"/>
</dbReference>
<dbReference type="OrthoDB" id="516574at2"/>
<dbReference type="InterPro" id="IPR018062">
    <property type="entry name" value="HTH_AraC-typ_CS"/>
</dbReference>
<keyword evidence="3" id="KW-0804">Transcription</keyword>
<feature type="region of interest" description="Disordered" evidence="4">
    <location>
        <begin position="1"/>
        <end position="32"/>
    </location>
</feature>
<sequence>MSRSLSNSPSDSEQSQPHDELDSPPRYSDQLPLPATLASDETEWSSVSLECYDLPQPGETPKLCFDHYAIAVTLGQGFQFDWQIDGIANGQTQRQMLFHGGMSLVPMQHNHWGAWDRPHEGFAISLKPELLTRDAAELLAIDQVELLPQEPLYDPLILQIGLALKADLESHRPGGKLYAETMATALAVHLLRNYSAHSHKPIHHSGGLSPKQLKWVTDYINDHLDQELSLDKLAAIAQLSVYHFCRSFKRSTGLTPHQYVIQQRVERAKRLLKDGKMGISEVAVACGFTHQSHLNRHFKRLTGVTPKKFSKS</sequence>
<dbReference type="GO" id="GO:0003700">
    <property type="term" value="F:DNA-binding transcription factor activity"/>
    <property type="evidence" value="ECO:0007669"/>
    <property type="project" value="InterPro"/>
</dbReference>
<evidence type="ECO:0000313" key="6">
    <source>
        <dbReference type="EMBL" id="RZM77266.1"/>
    </source>
</evidence>
<feature type="compositionally biased region" description="Polar residues" evidence="4">
    <location>
        <begin position="1"/>
        <end position="15"/>
    </location>
</feature>
<reference evidence="6 7" key="1">
    <citation type="submission" date="2018-11" db="EMBL/GenBank/DDBJ databases">
        <title>Whole genome sequencing of an environmental sample.</title>
        <authorList>
            <person name="Sarangi A.N."/>
            <person name="Singh D."/>
            <person name="Tripathy S."/>
        </authorList>
    </citation>
    <scope>NUCLEOTIDE SEQUENCE [LARGE SCALE GENOMIC DNA]</scope>
    <source>
        <strain evidence="6 7">Lakshadweep</strain>
    </source>
</reference>
<gene>
    <name evidence="6" type="ORF">DYY88_16615</name>
</gene>
<dbReference type="GO" id="GO:0043565">
    <property type="term" value="F:sequence-specific DNA binding"/>
    <property type="evidence" value="ECO:0007669"/>
    <property type="project" value="InterPro"/>
</dbReference>
<dbReference type="SMART" id="SM00342">
    <property type="entry name" value="HTH_ARAC"/>
    <property type="match status" value="1"/>
</dbReference>
<proteinExistence type="predicted"/>
<evidence type="ECO:0000313" key="7">
    <source>
        <dbReference type="Proteomes" id="UP000292459"/>
    </source>
</evidence>
<comment type="caution">
    <text evidence="6">The sequence shown here is derived from an EMBL/GenBank/DDBJ whole genome shotgun (WGS) entry which is preliminary data.</text>
</comment>
<evidence type="ECO:0000256" key="2">
    <source>
        <dbReference type="ARBA" id="ARBA00023125"/>
    </source>
</evidence>
<dbReference type="PANTHER" id="PTHR46796">
    <property type="entry name" value="HTH-TYPE TRANSCRIPTIONAL ACTIVATOR RHAS-RELATED"/>
    <property type="match status" value="1"/>
</dbReference>
<dbReference type="PROSITE" id="PS01124">
    <property type="entry name" value="HTH_ARAC_FAMILY_2"/>
    <property type="match status" value="1"/>
</dbReference>
<dbReference type="PROSITE" id="PS00041">
    <property type="entry name" value="HTH_ARAC_FAMILY_1"/>
    <property type="match status" value="1"/>
</dbReference>
<dbReference type="PANTHER" id="PTHR46796:SF6">
    <property type="entry name" value="ARAC SUBFAMILY"/>
    <property type="match status" value="1"/>
</dbReference>
<keyword evidence="1" id="KW-0805">Transcription regulation</keyword>
<dbReference type="InterPro" id="IPR009057">
    <property type="entry name" value="Homeodomain-like_sf"/>
</dbReference>